<gene>
    <name evidence="5" type="ORF">CBW46_012160</name>
</gene>
<dbReference type="RefSeq" id="WP_089200275.1">
    <property type="nucleotide sequence ID" value="NZ_NHRJ02000006.1"/>
</dbReference>
<comment type="caution">
    <text evidence="5">The sequence shown here is derived from an EMBL/GenBank/DDBJ whole genome shotgun (WGS) entry which is preliminary data.</text>
</comment>
<feature type="domain" description="Pyrrolo-quinoline quinone repeat" evidence="3">
    <location>
        <begin position="630"/>
        <end position="779"/>
    </location>
</feature>
<dbReference type="InterPro" id="IPR032285">
    <property type="entry name" value="Metallophos_N"/>
</dbReference>
<dbReference type="PANTHER" id="PTHR34512">
    <property type="entry name" value="CELL SURFACE PROTEIN"/>
    <property type="match status" value="1"/>
</dbReference>
<dbReference type="InterPro" id="IPR015943">
    <property type="entry name" value="WD40/YVTN_repeat-like_dom_sf"/>
</dbReference>
<dbReference type="SUPFAM" id="SSF56300">
    <property type="entry name" value="Metallo-dependent phosphatases"/>
    <property type="match status" value="1"/>
</dbReference>
<dbReference type="SUPFAM" id="SSF117074">
    <property type="entry name" value="Hypothetical protein PA1324"/>
    <property type="match status" value="1"/>
</dbReference>
<reference evidence="5" key="1">
    <citation type="submission" date="2018-06" db="EMBL/GenBank/DDBJ databases">
        <title>Paenibacillus xerothermodurans sp. nov. an extremely dry heat resistant spore forming bacterium isolated from the soil of Cape Canaveral, Florida.</title>
        <authorList>
            <person name="Seuylemezian A."/>
            <person name="Kaur N."/>
            <person name="Patil P."/>
            <person name="Patil P."/>
            <person name="Mayilraj S."/>
            <person name="Vaishampayan P."/>
        </authorList>
    </citation>
    <scope>NUCLEOTIDE SEQUENCE [LARGE SCALE GENOMIC DNA]</scope>
    <source>
        <strain evidence="5">ATCC 27380</strain>
    </source>
</reference>
<dbReference type="OrthoDB" id="1860at2"/>
<dbReference type="InterPro" id="IPR011047">
    <property type="entry name" value="Quinoprotein_ADH-like_sf"/>
</dbReference>
<evidence type="ECO:0008006" key="7">
    <source>
        <dbReference type="Google" id="ProtNLM"/>
    </source>
</evidence>
<dbReference type="SMART" id="SM00564">
    <property type="entry name" value="PQQ"/>
    <property type="match status" value="8"/>
</dbReference>
<dbReference type="Gene3D" id="3.60.21.10">
    <property type="match status" value="1"/>
</dbReference>
<keyword evidence="6" id="KW-1185">Reference proteome</keyword>
<dbReference type="EMBL" id="NHRJ02000006">
    <property type="protein sequence ID" value="PZE20522.1"/>
    <property type="molecule type" value="Genomic_DNA"/>
</dbReference>
<dbReference type="SUPFAM" id="SSF81296">
    <property type="entry name" value="E set domains"/>
    <property type="match status" value="1"/>
</dbReference>
<dbReference type="InterPro" id="IPR002372">
    <property type="entry name" value="PQQ_rpt_dom"/>
</dbReference>
<dbReference type="InterPro" id="IPR004843">
    <property type="entry name" value="Calcineurin-like_PHP"/>
</dbReference>
<dbReference type="InterPro" id="IPR014756">
    <property type="entry name" value="Ig_E-set"/>
</dbReference>
<feature type="chain" id="PRO_5039311747" description="Metallophosphoesterase" evidence="1">
    <location>
        <begin position="29"/>
        <end position="851"/>
    </location>
</feature>
<proteinExistence type="predicted"/>
<keyword evidence="1" id="KW-0732">Signal</keyword>
<evidence type="ECO:0000259" key="3">
    <source>
        <dbReference type="Pfam" id="PF13360"/>
    </source>
</evidence>
<protein>
    <recommendedName>
        <fullName evidence="7">Metallophosphoesterase</fullName>
    </recommendedName>
</protein>
<dbReference type="SUPFAM" id="SSF50998">
    <property type="entry name" value="Quinoprotein alcohol dehydrogenase-like"/>
    <property type="match status" value="2"/>
</dbReference>
<sequence>MSLLRKFKCSSKRVQVLSVAAMCAMALAAVYKPVMAGTPEATVSGTVFVDTDRNGVQDKGEIGLPGISVSDGAAIVRTDDQGKYILPVDTDRRATDVVFVTVPSGFAVATNEYKIPKFYQNLGALQPGETRSAEFGLQPAPASVHPNFIFVGIADVHVQAGTTNNRERFTDQLAQLNALTGGPAFIAISGDITNNSTDAEYKDFIASTATSQLPVYPAVGNHDFTGGANYAARIDRYRTYLGPEWYSFDYGQKHFIVLENNLGMREADQMEWLKADLERNGKNKEIVVITHRPFNNPQTPHPSEAKQYIDLLGQYNTRLLLMGHTHVNDVATDTIETAKHVVTNSSSYTIDQTPNGFRVISFKGNKSTNPYKYYGVEQSLTIVNPAPHSTVPQGDVQVQVNAYNTSSNVKEAKYRVDGGSWKSLTGSGAMTWSDTWKAGKESLDEHTIEVRVTDDSGKTWSESSTFTLVKASEAARPQQGKSWPMFHGNAQHTGEALDKLPPDLKLAWSHLTEGTILTSSPAIVRDTVFIGTRDENDTKENTVLALDLVTGREKWKFAADAQVQASPAVVDGIVYASTIRGTLYALDADTGNKLWEKTVGAGEVNRAWMYYSPTVEDGIVYQAYSSMRGGEMMALNAATGETVWTAKLAGGWITESSPVVKDGKVFVGADGGYLIAIDAKTGKESWRARPAGGWMHSMPAIADGTVYMGYGGGLIVALDANTGTEKWRYKSDTSTSYIAGNTTGASPAVAEGVVYMGFPNGRVEALSADTGAKLWSAATKGGIISSAAVSGGTVYVGSNDGYLYALDKENGAVQWSYEIGAWVASSPAISGNTLVVGAFDGNVYAFTAGKK</sequence>
<dbReference type="Pfam" id="PF16371">
    <property type="entry name" value="MetallophosN"/>
    <property type="match status" value="1"/>
</dbReference>
<dbReference type="SUPFAM" id="SSF69322">
    <property type="entry name" value="Tricorn protease domain 2"/>
    <property type="match status" value="1"/>
</dbReference>
<dbReference type="InterPro" id="IPR029052">
    <property type="entry name" value="Metallo-depent_PP-like"/>
</dbReference>
<dbReference type="Gene3D" id="2.60.40.10">
    <property type="entry name" value="Immunoglobulins"/>
    <property type="match status" value="2"/>
</dbReference>
<name>A0A2W1NYC4_PAEXE</name>
<dbReference type="Pfam" id="PF13360">
    <property type="entry name" value="PQQ_2"/>
    <property type="match status" value="1"/>
</dbReference>
<dbReference type="Proteomes" id="UP000214746">
    <property type="component" value="Unassembled WGS sequence"/>
</dbReference>
<dbReference type="GO" id="GO:0016787">
    <property type="term" value="F:hydrolase activity"/>
    <property type="evidence" value="ECO:0007669"/>
    <property type="project" value="InterPro"/>
</dbReference>
<organism evidence="5 6">
    <name type="scientific">Paenibacillus xerothermodurans</name>
    <dbReference type="NCBI Taxonomy" id="1977292"/>
    <lineage>
        <taxon>Bacteria</taxon>
        <taxon>Bacillati</taxon>
        <taxon>Bacillota</taxon>
        <taxon>Bacilli</taxon>
        <taxon>Bacillales</taxon>
        <taxon>Paenibacillaceae</taxon>
        <taxon>Paenibacillus</taxon>
    </lineage>
</organism>
<feature type="signal peptide" evidence="1">
    <location>
        <begin position="1"/>
        <end position="28"/>
    </location>
</feature>
<feature type="domain" description="Calcineurin-like phosphoesterase" evidence="2">
    <location>
        <begin position="150"/>
        <end position="327"/>
    </location>
</feature>
<dbReference type="PANTHER" id="PTHR34512:SF30">
    <property type="entry name" value="OUTER MEMBRANE PROTEIN ASSEMBLY FACTOR BAMB"/>
    <property type="match status" value="1"/>
</dbReference>
<feature type="domain" description="Calcineurin-like phosphoesterase N-terminal" evidence="4">
    <location>
        <begin position="59"/>
        <end position="130"/>
    </location>
</feature>
<evidence type="ECO:0000313" key="6">
    <source>
        <dbReference type="Proteomes" id="UP000214746"/>
    </source>
</evidence>
<dbReference type="AlphaFoldDB" id="A0A2W1NYC4"/>
<evidence type="ECO:0000256" key="1">
    <source>
        <dbReference type="SAM" id="SignalP"/>
    </source>
</evidence>
<dbReference type="Gene3D" id="2.130.10.10">
    <property type="entry name" value="YVTN repeat-like/Quinoprotein amine dehydrogenase"/>
    <property type="match status" value="2"/>
</dbReference>
<evidence type="ECO:0000259" key="4">
    <source>
        <dbReference type="Pfam" id="PF16371"/>
    </source>
</evidence>
<dbReference type="InterPro" id="IPR013783">
    <property type="entry name" value="Ig-like_fold"/>
</dbReference>
<dbReference type="InterPro" id="IPR018391">
    <property type="entry name" value="PQQ_b-propeller_rpt"/>
</dbReference>
<dbReference type="Pfam" id="PF00149">
    <property type="entry name" value="Metallophos"/>
    <property type="match status" value="1"/>
</dbReference>
<evidence type="ECO:0000259" key="2">
    <source>
        <dbReference type="Pfam" id="PF00149"/>
    </source>
</evidence>
<evidence type="ECO:0000313" key="5">
    <source>
        <dbReference type="EMBL" id="PZE20522.1"/>
    </source>
</evidence>
<accession>A0A2W1NYC4</accession>
<dbReference type="Gene3D" id="2.40.128.630">
    <property type="match status" value="1"/>
</dbReference>